<dbReference type="InterPro" id="IPR002908">
    <property type="entry name" value="Frataxin/CyaY"/>
</dbReference>
<evidence type="ECO:0000256" key="1">
    <source>
        <dbReference type="ARBA" id="ARBA00008183"/>
    </source>
</evidence>
<dbReference type="GO" id="GO:0005737">
    <property type="term" value="C:cytoplasm"/>
    <property type="evidence" value="ECO:0007669"/>
    <property type="project" value="UniProtKB-ARBA"/>
</dbReference>
<dbReference type="Proteomes" id="UP001153069">
    <property type="component" value="Unassembled WGS sequence"/>
</dbReference>
<feature type="region of interest" description="Disordered" evidence="4">
    <location>
        <begin position="39"/>
        <end position="72"/>
    </location>
</feature>
<keyword evidence="2" id="KW-0406">Ion transport</keyword>
<dbReference type="PROSITE" id="PS50810">
    <property type="entry name" value="FRATAXIN_2"/>
    <property type="match status" value="1"/>
</dbReference>
<dbReference type="EMBL" id="CAICTM010000167">
    <property type="protein sequence ID" value="CAB9503507.1"/>
    <property type="molecule type" value="Genomic_DNA"/>
</dbReference>
<dbReference type="OrthoDB" id="46877at2759"/>
<organism evidence="5 6">
    <name type="scientific">Seminavis robusta</name>
    <dbReference type="NCBI Taxonomy" id="568900"/>
    <lineage>
        <taxon>Eukaryota</taxon>
        <taxon>Sar</taxon>
        <taxon>Stramenopiles</taxon>
        <taxon>Ochrophyta</taxon>
        <taxon>Bacillariophyta</taxon>
        <taxon>Bacillariophyceae</taxon>
        <taxon>Bacillariophycidae</taxon>
        <taxon>Naviculales</taxon>
        <taxon>Naviculaceae</taxon>
        <taxon>Seminavis</taxon>
    </lineage>
</organism>
<feature type="compositionally biased region" description="Basic and acidic residues" evidence="4">
    <location>
        <begin position="61"/>
        <end position="71"/>
    </location>
</feature>
<dbReference type="GO" id="GO:0008199">
    <property type="term" value="F:ferric iron binding"/>
    <property type="evidence" value="ECO:0007669"/>
    <property type="project" value="InterPro"/>
</dbReference>
<dbReference type="Pfam" id="PF01491">
    <property type="entry name" value="Frataxin_Cyay"/>
    <property type="match status" value="1"/>
</dbReference>
<accession>A0A9N8DHZ9</accession>
<evidence type="ECO:0000256" key="2">
    <source>
        <dbReference type="ARBA" id="ARBA00022496"/>
    </source>
</evidence>
<dbReference type="GO" id="GO:0006826">
    <property type="term" value="P:iron ion transport"/>
    <property type="evidence" value="ECO:0007669"/>
    <property type="project" value="UniProtKB-KW"/>
</dbReference>
<gene>
    <name evidence="5" type="ORF">SEMRO_168_G074680.1</name>
</gene>
<reference evidence="5" key="1">
    <citation type="submission" date="2020-06" db="EMBL/GenBank/DDBJ databases">
        <authorList>
            <consortium name="Plant Systems Biology data submission"/>
        </authorList>
    </citation>
    <scope>NUCLEOTIDE SEQUENCE</scope>
    <source>
        <strain evidence="5">D6</strain>
    </source>
</reference>
<dbReference type="InterPro" id="IPR036524">
    <property type="entry name" value="Frataxin/CyaY_sf"/>
</dbReference>
<evidence type="ECO:0000256" key="4">
    <source>
        <dbReference type="SAM" id="MobiDB-lite"/>
    </source>
</evidence>
<evidence type="ECO:0000313" key="5">
    <source>
        <dbReference type="EMBL" id="CAB9503507.1"/>
    </source>
</evidence>
<comment type="caution">
    <text evidence="5">The sequence shown here is derived from an EMBL/GenBank/DDBJ whole genome shotgun (WGS) entry which is preliminary data.</text>
</comment>
<evidence type="ECO:0000313" key="6">
    <source>
        <dbReference type="Proteomes" id="UP001153069"/>
    </source>
</evidence>
<dbReference type="GO" id="GO:0016226">
    <property type="term" value="P:iron-sulfur cluster assembly"/>
    <property type="evidence" value="ECO:0007669"/>
    <property type="project" value="InterPro"/>
</dbReference>
<sequence length="182" mass="20697">MSTCSAESKSVSSPSTVFACNRTTTTICNNKQWFHSTPTVSLAERKRRRRRGGGPTEESSSDEKKYEDHSPVTDPLEFEKAGLAILEKLHTAIKPMQAINDPFDVVRTIDSLTIQVDPSYGRYEIEVDYDEHILILRSPISGAHSYFFFNKTQEWVDTVDYHSLEGIFVRDLIRHCKGVPKL</sequence>
<keyword evidence="3" id="KW-0408">Iron</keyword>
<protein>
    <submittedName>
        <fullName evidence="5">Uncharacterized protein</fullName>
    </submittedName>
</protein>
<dbReference type="AlphaFoldDB" id="A0A9N8DHZ9"/>
<evidence type="ECO:0000256" key="3">
    <source>
        <dbReference type="ARBA" id="ARBA00023004"/>
    </source>
</evidence>
<comment type="similarity">
    <text evidence="1">Belongs to the frataxin family.</text>
</comment>
<keyword evidence="2" id="KW-0813">Transport</keyword>
<keyword evidence="2" id="KW-0410">Iron transport</keyword>
<keyword evidence="6" id="KW-1185">Reference proteome</keyword>
<name>A0A9N8DHZ9_9STRA</name>
<proteinExistence type="inferred from homology"/>
<dbReference type="Gene3D" id="3.30.920.10">
    <property type="entry name" value="Frataxin/CyaY"/>
    <property type="match status" value="1"/>
</dbReference>